<keyword evidence="2" id="KW-1185">Reference proteome</keyword>
<evidence type="ECO:0000313" key="2">
    <source>
        <dbReference type="Proteomes" id="UP000198869"/>
    </source>
</evidence>
<sequence>MMSANNQISVEIPQTVLNDVAQKLQDCKTLLAPYLQGLTVDQRKKLFKMGDKTVATVQKVKDYLETNPEFAPAYMDKTEFLKDEAVVTGLSPLGNLATQLASDIDDTVTLAGSEALISALFYYGTTKEAADKGIATAKPIYDDLSQRFVRRGNKAVPKKE</sequence>
<organism evidence="1 2">
    <name type="scientific">Chryseobacterium taeanense</name>
    <dbReference type="NCBI Taxonomy" id="311334"/>
    <lineage>
        <taxon>Bacteria</taxon>
        <taxon>Pseudomonadati</taxon>
        <taxon>Bacteroidota</taxon>
        <taxon>Flavobacteriia</taxon>
        <taxon>Flavobacteriales</taxon>
        <taxon>Weeksellaceae</taxon>
        <taxon>Chryseobacterium group</taxon>
        <taxon>Chryseobacterium</taxon>
    </lineage>
</organism>
<name>A0A1G8GSG4_9FLAO</name>
<gene>
    <name evidence="1" type="ORF">SAMN05421846_10391</name>
</gene>
<dbReference type="Proteomes" id="UP000198869">
    <property type="component" value="Unassembled WGS sequence"/>
</dbReference>
<accession>A0A1G8GSG4</accession>
<evidence type="ECO:0000313" key="1">
    <source>
        <dbReference type="EMBL" id="SDH97355.1"/>
    </source>
</evidence>
<protein>
    <submittedName>
        <fullName evidence="1">Uncharacterized protein</fullName>
    </submittedName>
</protein>
<proteinExistence type="predicted"/>
<dbReference type="AlphaFoldDB" id="A0A1G8GSG4"/>
<reference evidence="2" key="1">
    <citation type="submission" date="2016-10" db="EMBL/GenBank/DDBJ databases">
        <authorList>
            <person name="Varghese N."/>
            <person name="Submissions S."/>
        </authorList>
    </citation>
    <scope>NUCLEOTIDE SEQUENCE [LARGE SCALE GENOMIC DNA]</scope>
    <source>
        <strain evidence="2">DSM 17071</strain>
    </source>
</reference>
<dbReference type="EMBL" id="FNDW01000003">
    <property type="protein sequence ID" value="SDH97355.1"/>
    <property type="molecule type" value="Genomic_DNA"/>
</dbReference>
<dbReference type="STRING" id="311334.SAMN05421846_10391"/>